<accession>A0A6H9YH47</accession>
<dbReference type="PANTHER" id="PTHR46696">
    <property type="entry name" value="P450, PUTATIVE (EUROFUNG)-RELATED"/>
    <property type="match status" value="1"/>
</dbReference>
<evidence type="ECO:0000256" key="6">
    <source>
        <dbReference type="ARBA" id="ARBA00023033"/>
    </source>
</evidence>
<dbReference type="RefSeq" id="WP_151570411.1">
    <property type="nucleotide sequence ID" value="NZ_WBMT01000033.1"/>
</dbReference>
<dbReference type="PANTHER" id="PTHR46696:SF1">
    <property type="entry name" value="CYTOCHROME P450 YJIB-RELATED"/>
    <property type="match status" value="1"/>
</dbReference>
<evidence type="ECO:0000256" key="5">
    <source>
        <dbReference type="ARBA" id="ARBA00023004"/>
    </source>
</evidence>
<gene>
    <name evidence="7" type="ORF">F8566_46725</name>
</gene>
<proteinExistence type="inferred from homology"/>
<evidence type="ECO:0000256" key="1">
    <source>
        <dbReference type="ARBA" id="ARBA00010617"/>
    </source>
</evidence>
<keyword evidence="6" id="KW-0503">Monooxygenase</keyword>
<dbReference type="OrthoDB" id="3321924at2"/>
<evidence type="ECO:0000256" key="2">
    <source>
        <dbReference type="ARBA" id="ARBA00022617"/>
    </source>
</evidence>
<sequence>MTIKHGCALPVDGGSPPIEFSRSHPLTELPFSDDLLFSSRGARSEGADVALIDTPGVSASECPHFPFDRSGSGPLDLAQAHLALAGNPLAKVTLPAGQPDTEAWLVTGMPECLEVYRNGEVFSRAQADGVKPFLKMSPIINALDGEHHRRIRGLVAKEFTPSRVERLRPMVESLAADVLRRMMSSGSKADLFEDFAMPLTLGTIGGQLGIPEEDRSKFRVWGQGLMATGPGAHEKNQAAVYAMCGYMAEVMAARRSAPVDDLLSVIITNADAAGVSAEEAALLGASLVVAGWESTAASIVMFAYLLLTSLDEDGTLLYRRLCSQPDLVPGAVEEMLRVVPNSIYGASQPRRALVDVELGGVLVRAGELVIPSHDMAARDERVFADPQRIDFERSPNPHLAFVSGAHVCPGAPLARMELQVTFKLFLEEMPALRLAAAPEDLVWQWTGVIRQPKALPVAW</sequence>
<dbReference type="GO" id="GO:0004497">
    <property type="term" value="F:monooxygenase activity"/>
    <property type="evidence" value="ECO:0007669"/>
    <property type="project" value="UniProtKB-KW"/>
</dbReference>
<comment type="similarity">
    <text evidence="1">Belongs to the cytochrome P450 family.</text>
</comment>
<dbReference type="EMBL" id="WBMT01000033">
    <property type="protein sequence ID" value="KAB2339773.1"/>
    <property type="molecule type" value="Genomic_DNA"/>
</dbReference>
<dbReference type="Proteomes" id="UP000468735">
    <property type="component" value="Unassembled WGS sequence"/>
</dbReference>
<keyword evidence="8" id="KW-1185">Reference proteome</keyword>
<keyword evidence="4" id="KW-0560">Oxidoreductase</keyword>
<evidence type="ECO:0000313" key="8">
    <source>
        <dbReference type="Proteomes" id="UP000468735"/>
    </source>
</evidence>
<dbReference type="InterPro" id="IPR001128">
    <property type="entry name" value="Cyt_P450"/>
</dbReference>
<comment type="caution">
    <text evidence="7">The sequence shown here is derived from an EMBL/GenBank/DDBJ whole genome shotgun (WGS) entry which is preliminary data.</text>
</comment>
<dbReference type="InterPro" id="IPR036396">
    <property type="entry name" value="Cyt_P450_sf"/>
</dbReference>
<dbReference type="GO" id="GO:0005506">
    <property type="term" value="F:iron ion binding"/>
    <property type="evidence" value="ECO:0007669"/>
    <property type="project" value="InterPro"/>
</dbReference>
<evidence type="ECO:0000256" key="3">
    <source>
        <dbReference type="ARBA" id="ARBA00022723"/>
    </source>
</evidence>
<dbReference type="AlphaFoldDB" id="A0A6H9YH47"/>
<keyword evidence="5" id="KW-0408">Iron</keyword>
<name>A0A6H9YH47_9ACTN</name>
<dbReference type="Gene3D" id="1.10.630.10">
    <property type="entry name" value="Cytochrome P450"/>
    <property type="match status" value="1"/>
</dbReference>
<protein>
    <submittedName>
        <fullName evidence="7">Cytochrome P450</fullName>
    </submittedName>
</protein>
<dbReference type="GO" id="GO:0016705">
    <property type="term" value="F:oxidoreductase activity, acting on paired donors, with incorporation or reduction of molecular oxygen"/>
    <property type="evidence" value="ECO:0007669"/>
    <property type="project" value="InterPro"/>
</dbReference>
<evidence type="ECO:0000313" key="7">
    <source>
        <dbReference type="EMBL" id="KAB2339773.1"/>
    </source>
</evidence>
<dbReference type="Pfam" id="PF00067">
    <property type="entry name" value="p450"/>
    <property type="match status" value="1"/>
</dbReference>
<dbReference type="GO" id="GO:0020037">
    <property type="term" value="F:heme binding"/>
    <property type="evidence" value="ECO:0007669"/>
    <property type="project" value="InterPro"/>
</dbReference>
<reference evidence="7 8" key="1">
    <citation type="submission" date="2019-09" db="EMBL/GenBank/DDBJ databases">
        <title>Actinomadura physcomitrii sp. nov., a novel actinomycete isolated from moss [Physcomitrium sphaericum (Ludw) Fuernr].</title>
        <authorList>
            <person name="Zhuang X."/>
            <person name="Liu C."/>
        </authorList>
    </citation>
    <scope>NUCLEOTIDE SEQUENCE [LARGE SCALE GENOMIC DNA]</scope>
    <source>
        <strain evidence="7 8">HMC1</strain>
    </source>
</reference>
<dbReference type="SUPFAM" id="SSF48264">
    <property type="entry name" value="Cytochrome P450"/>
    <property type="match status" value="1"/>
</dbReference>
<evidence type="ECO:0000256" key="4">
    <source>
        <dbReference type="ARBA" id="ARBA00023002"/>
    </source>
</evidence>
<organism evidence="7 8">
    <name type="scientific">Actinomadura rudentiformis</name>
    <dbReference type="NCBI Taxonomy" id="359158"/>
    <lineage>
        <taxon>Bacteria</taxon>
        <taxon>Bacillati</taxon>
        <taxon>Actinomycetota</taxon>
        <taxon>Actinomycetes</taxon>
        <taxon>Streptosporangiales</taxon>
        <taxon>Thermomonosporaceae</taxon>
        <taxon>Actinomadura</taxon>
    </lineage>
</organism>
<dbReference type="PRINTS" id="PR00359">
    <property type="entry name" value="BP450"/>
</dbReference>
<dbReference type="FunFam" id="1.10.630.10:FF:000018">
    <property type="entry name" value="Cytochrome P450 monooxygenase"/>
    <property type="match status" value="1"/>
</dbReference>
<dbReference type="InterPro" id="IPR002397">
    <property type="entry name" value="Cyt_P450_B"/>
</dbReference>
<keyword evidence="3" id="KW-0479">Metal-binding</keyword>
<dbReference type="PRINTS" id="PR00385">
    <property type="entry name" value="P450"/>
</dbReference>
<keyword evidence="2" id="KW-0349">Heme</keyword>